<comment type="caution">
    <text evidence="2">The sequence shown here is derived from an EMBL/GenBank/DDBJ whole genome shotgun (WGS) entry which is preliminary data.</text>
</comment>
<keyword evidence="1" id="KW-0472">Membrane</keyword>
<keyword evidence="1" id="KW-0812">Transmembrane</keyword>
<protein>
    <submittedName>
        <fullName evidence="2">Uncharacterized protein</fullName>
    </submittedName>
</protein>
<dbReference type="Gene3D" id="3.55.50.10">
    <property type="entry name" value="Baseplate protein-like domains"/>
    <property type="match status" value="1"/>
</dbReference>
<reference evidence="2 3" key="1">
    <citation type="submission" date="2011-08" db="EMBL/GenBank/DDBJ databases">
        <title>The Genome Sequence of Clostridium orbiscindens 1_3_50AFAA.</title>
        <authorList>
            <consortium name="The Broad Institute Genome Sequencing Platform"/>
            <person name="Earl A."/>
            <person name="Ward D."/>
            <person name="Feldgarden M."/>
            <person name="Gevers D."/>
            <person name="Daigneault M."/>
            <person name="Strauss J."/>
            <person name="Allen-Vercoe E."/>
            <person name="Young S.K."/>
            <person name="Zeng Q."/>
            <person name="Gargeya S."/>
            <person name="Fitzgerald M."/>
            <person name="Haas B."/>
            <person name="Abouelleil A."/>
            <person name="Alvarado L."/>
            <person name="Arachchi H.M."/>
            <person name="Berlin A."/>
            <person name="Brown A."/>
            <person name="Chapman S.B."/>
            <person name="Chen Z."/>
            <person name="Dunbar C."/>
            <person name="Freedman E."/>
            <person name="Gearin G."/>
            <person name="Gellesch M."/>
            <person name="Goldberg J."/>
            <person name="Griggs A."/>
            <person name="Gujja S."/>
            <person name="Heiman D."/>
            <person name="Howarth C."/>
            <person name="Larson L."/>
            <person name="Lui A."/>
            <person name="MacDonald P.J.P."/>
            <person name="Montmayeur A."/>
            <person name="Murphy C."/>
            <person name="Neiman D."/>
            <person name="Pearson M."/>
            <person name="Priest M."/>
            <person name="Roberts A."/>
            <person name="Saif S."/>
            <person name="Shea T."/>
            <person name="Shenoy N."/>
            <person name="Sisk P."/>
            <person name="Stolte C."/>
            <person name="Sykes S."/>
            <person name="Wortman J."/>
            <person name="Nusbaum C."/>
            <person name="Birren B."/>
        </authorList>
    </citation>
    <scope>NUCLEOTIDE SEQUENCE [LARGE SCALE GENOMIC DNA]</scope>
    <source>
        <strain evidence="2 3">1_3_50AFAA</strain>
    </source>
</reference>
<proteinExistence type="predicted"/>
<dbReference type="HOGENOM" id="CLU_366276_0_0_9"/>
<feature type="transmembrane region" description="Helical" evidence="1">
    <location>
        <begin position="510"/>
        <end position="531"/>
    </location>
</feature>
<dbReference type="Proteomes" id="UP000029585">
    <property type="component" value="Unassembled WGS sequence"/>
</dbReference>
<evidence type="ECO:0000256" key="1">
    <source>
        <dbReference type="SAM" id="Phobius"/>
    </source>
</evidence>
<dbReference type="SUPFAM" id="SSF69279">
    <property type="entry name" value="Phage tail proteins"/>
    <property type="match status" value="1"/>
</dbReference>
<accession>A0A096B2G2</accession>
<feature type="transmembrane region" description="Helical" evidence="1">
    <location>
        <begin position="59"/>
        <end position="80"/>
    </location>
</feature>
<name>A0A096B2G2_FLAPL</name>
<evidence type="ECO:0000313" key="2">
    <source>
        <dbReference type="EMBL" id="KGF53543.1"/>
    </source>
</evidence>
<evidence type="ECO:0000313" key="3">
    <source>
        <dbReference type="Proteomes" id="UP000029585"/>
    </source>
</evidence>
<dbReference type="PATRIC" id="fig|742738.3.peg.3789"/>
<dbReference type="eggNOG" id="COG3501">
    <property type="taxonomic scope" value="Bacteria"/>
</dbReference>
<sequence length="761" mass="81908">MGTICLDSLLLQGPIQFKSVSKLSFSIKGNEHGHLVVTGFLDEDSGSSAVYKDLEGQPFGIYSTMVGVIPIFIGVIKRLFVHQINRQYLAEAHVVTLSAKLDEKKKSRSFQNPDMTYAELIRTVLQDTPNAAAICSAGEGITIGRPIFQYKETDWEFIKRMASELNMKVFPAREAPVPQITVGLEGRTTDLDFTNSEYIQKVDRQFYRLGGEQAGLYKPDFLCYQVKETKNLSIGSSVLWEGAPIYICEVSGEFVDGELIFTYILGRKGLVAEKTYQNRKMVGLSLVGTVKSTSQERVVLALDIDNGKDTGGYPFPWRPESGNIMYCMPKVGTRASLFLQDGDGGHAVVLNSPRENGDSCAAMGDPSMRCFTTEHGKQLFLYPESMGIVAGAPDAPNQVNLDQLHQLLFESAKALQMTSRGRIRIVAPTVKLQTPQTVSIIRSTDAVAKLALIVSKGTASGNPPTGGDSSIVNIENQFNLKGSSEVLWGTEFHTYPPFNDEPNEFDMGGWIGNMLFGALVVVACVATAIAFPAVAPIFIGAAIGAAVATVAISVADNNSGNVRDGFEAAKTILTGAVVGAAVATIPYIPAGLQTIGGAIADFAASTFMVPPLLPGLAGASGGLGVLGGAAISGQTILEGGGILITGVAANEILKGIIQAASGNSNPGSGHFADEGEKENYYKEGLQEVPDDWIEVEAPEELPVKSKSFIEFLRENGFNPKKWVKVVEKWASPDGTIYQRNYWTDGTNYFYHGEGIEVFYPH</sequence>
<keyword evidence="1" id="KW-1133">Transmembrane helix</keyword>
<dbReference type="EMBL" id="ADLO01000110">
    <property type="protein sequence ID" value="KGF53543.1"/>
    <property type="molecule type" value="Genomic_DNA"/>
</dbReference>
<organism evidence="2 3">
    <name type="scientific">Flavonifractor plautii 1_3_50AFAA</name>
    <dbReference type="NCBI Taxonomy" id="742738"/>
    <lineage>
        <taxon>Bacteria</taxon>
        <taxon>Bacillati</taxon>
        <taxon>Bacillota</taxon>
        <taxon>Clostridia</taxon>
        <taxon>Eubacteriales</taxon>
        <taxon>Oscillospiraceae</taxon>
        <taxon>Flavonifractor</taxon>
    </lineage>
</organism>
<gene>
    <name evidence="2" type="ORF">HMPREF9460_03679</name>
</gene>
<dbReference type="AlphaFoldDB" id="A0A096B2G2"/>
<feature type="transmembrane region" description="Helical" evidence="1">
    <location>
        <begin position="537"/>
        <end position="555"/>
    </location>
</feature>
<keyword evidence="3" id="KW-1185">Reference proteome</keyword>
<dbReference type="RefSeq" id="WP_024724321.1">
    <property type="nucleotide sequence ID" value="NZ_KN174167.1"/>
</dbReference>